<sequence length="385" mass="41493">MEGPGGRASINPFPPAGSSAGGARGAWSAVDDTSASGAEGGRRVQRHMFLKREVWAVVEFRIRGYRCLEDFVVDVEDLLVILGPNGAGKSSLLEALYLAASGGGATPPGPQTPLKIVLMARGEPFSPDFGRDRAQLNETVLSRVECAPGGDAELSKLLQGISVQLFFGWLAKLSGLPVSEFAYRELGRLYLCGPGGASAAAVFANFVVDWRTGGVGEALLVTPRLAAEMDYVAPLVDTIAVGNPGWFSEAMRLFEKYGVRDVRNINGIPHVVGRSILPMSAAPAGLAYALVISLALGGGRFIFIDEPEAHMHPTLINTVRDAVERALDAGRKVVVATQSIEVVDKLASMGRGRVLRMRDCKKYDEIEMPEARRRLDELYEDLRYY</sequence>
<organism evidence="3 4">
    <name type="scientific">Pyrobaculum ferrireducens</name>
    <dbReference type="NCBI Taxonomy" id="1104324"/>
    <lineage>
        <taxon>Archaea</taxon>
        <taxon>Thermoproteota</taxon>
        <taxon>Thermoprotei</taxon>
        <taxon>Thermoproteales</taxon>
        <taxon>Thermoproteaceae</taxon>
        <taxon>Pyrobaculum</taxon>
    </lineage>
</organism>
<dbReference type="PIRSF" id="PIRSF034888">
    <property type="entry name" value="P-loop_UCP034888"/>
    <property type="match status" value="1"/>
</dbReference>
<proteinExistence type="predicted"/>
<dbReference type="EMBL" id="CP003098">
    <property type="protein sequence ID" value="AET34176.1"/>
    <property type="molecule type" value="Genomic_DNA"/>
</dbReference>
<dbReference type="Gene3D" id="3.40.50.300">
    <property type="entry name" value="P-loop containing nucleotide triphosphate hydrolases"/>
    <property type="match status" value="2"/>
</dbReference>
<evidence type="ECO:0000313" key="3">
    <source>
        <dbReference type="EMBL" id="AET34176.1"/>
    </source>
</evidence>
<gene>
    <name evidence="3" type="ORF">P186_2800</name>
</gene>
<evidence type="ECO:0000259" key="2">
    <source>
        <dbReference type="SMART" id="SM00382"/>
    </source>
</evidence>
<evidence type="ECO:0000313" key="4">
    <source>
        <dbReference type="Proteomes" id="UP000005867"/>
    </source>
</evidence>
<dbReference type="GO" id="GO:0005524">
    <property type="term" value="F:ATP binding"/>
    <property type="evidence" value="ECO:0007669"/>
    <property type="project" value="InterPro"/>
</dbReference>
<dbReference type="PANTHER" id="PTHR43581:SF4">
    <property type="entry name" value="ATP_GTP PHOSPHATASE"/>
    <property type="match status" value="1"/>
</dbReference>
<name>G7VF11_9CREN</name>
<dbReference type="InterPro" id="IPR051396">
    <property type="entry name" value="Bact_Antivir_Def_Nuclease"/>
</dbReference>
<accession>G7VF11</accession>
<dbReference type="InterPro" id="IPR027417">
    <property type="entry name" value="P-loop_NTPase"/>
</dbReference>
<dbReference type="InterPro" id="IPR003593">
    <property type="entry name" value="AAA+_ATPase"/>
</dbReference>
<dbReference type="Proteomes" id="UP000005867">
    <property type="component" value="Chromosome"/>
</dbReference>
<dbReference type="PANTHER" id="PTHR43581">
    <property type="entry name" value="ATP/GTP PHOSPHATASE"/>
    <property type="match status" value="1"/>
</dbReference>
<feature type="region of interest" description="Disordered" evidence="1">
    <location>
        <begin position="1"/>
        <end position="38"/>
    </location>
</feature>
<evidence type="ECO:0000256" key="1">
    <source>
        <dbReference type="SAM" id="MobiDB-lite"/>
    </source>
</evidence>
<dbReference type="STRING" id="1104324.P186_2800"/>
<dbReference type="InterPro" id="IPR014592">
    <property type="entry name" value="P-loop_UCP034888"/>
</dbReference>
<reference evidence="3 4" key="1">
    <citation type="journal article" date="2012" name="J. Bacteriol.">
        <title>Complete genome sequence of strain 1860, a crenarchaeon of the genus pyrobaculum able to grow with various electron acceptors.</title>
        <authorList>
            <person name="Mardanov A.V."/>
            <person name="Gumerov V.M."/>
            <person name="Slobodkina G.B."/>
            <person name="Beletsky A.V."/>
            <person name="Bonch-Osmolovskaya E.A."/>
            <person name="Ravin N.V."/>
            <person name="Skryabin K.G."/>
        </authorList>
    </citation>
    <scope>NUCLEOTIDE SEQUENCE [LARGE SCALE GENOMIC DNA]</scope>
    <source>
        <strain evidence="3 4">1860</strain>
    </source>
</reference>
<dbReference type="HOGENOM" id="CLU_846281_0_0_2"/>
<dbReference type="eggNOG" id="arCOG03239">
    <property type="taxonomic scope" value="Archaea"/>
</dbReference>
<dbReference type="InterPro" id="IPR003959">
    <property type="entry name" value="ATPase_AAA_core"/>
</dbReference>
<protein>
    <recommendedName>
        <fullName evidence="2">AAA+ ATPase domain-containing protein</fullName>
    </recommendedName>
</protein>
<dbReference type="Pfam" id="PF13304">
    <property type="entry name" value="AAA_21"/>
    <property type="match status" value="1"/>
</dbReference>
<dbReference type="InterPro" id="IPR041685">
    <property type="entry name" value="AAA_GajA/Old/RecF-like"/>
</dbReference>
<dbReference type="KEGG" id="pyr:P186_2800"/>
<keyword evidence="4" id="KW-1185">Reference proteome</keyword>
<dbReference type="BioCyc" id="PSP1104324:GJSN-2737-MONOMER"/>
<dbReference type="SMART" id="SM00382">
    <property type="entry name" value="AAA"/>
    <property type="match status" value="1"/>
</dbReference>
<dbReference type="AlphaFoldDB" id="G7VF11"/>
<feature type="domain" description="AAA+ ATPase" evidence="2">
    <location>
        <begin position="75"/>
        <end position="361"/>
    </location>
</feature>
<dbReference type="Pfam" id="PF13175">
    <property type="entry name" value="AAA_15"/>
    <property type="match status" value="1"/>
</dbReference>
<dbReference type="SUPFAM" id="SSF52540">
    <property type="entry name" value="P-loop containing nucleoside triphosphate hydrolases"/>
    <property type="match status" value="1"/>
</dbReference>
<dbReference type="GO" id="GO:0016887">
    <property type="term" value="F:ATP hydrolysis activity"/>
    <property type="evidence" value="ECO:0007669"/>
    <property type="project" value="InterPro"/>
</dbReference>